<reference evidence="6" key="1">
    <citation type="journal article" date="2020" name="Stud. Mycol.">
        <title>101 Dothideomycetes genomes: a test case for predicting lifestyles and emergence of pathogens.</title>
        <authorList>
            <person name="Haridas S."/>
            <person name="Albert R."/>
            <person name="Binder M."/>
            <person name="Bloem J."/>
            <person name="Labutti K."/>
            <person name="Salamov A."/>
            <person name="Andreopoulos B."/>
            <person name="Baker S."/>
            <person name="Barry K."/>
            <person name="Bills G."/>
            <person name="Bluhm B."/>
            <person name="Cannon C."/>
            <person name="Castanera R."/>
            <person name="Culley D."/>
            <person name="Daum C."/>
            <person name="Ezra D."/>
            <person name="Gonzalez J."/>
            <person name="Henrissat B."/>
            <person name="Kuo A."/>
            <person name="Liang C."/>
            <person name="Lipzen A."/>
            <person name="Lutzoni F."/>
            <person name="Magnuson J."/>
            <person name="Mondo S."/>
            <person name="Nolan M."/>
            <person name="Ohm R."/>
            <person name="Pangilinan J."/>
            <person name="Park H.-J."/>
            <person name="Ramirez L."/>
            <person name="Alfaro M."/>
            <person name="Sun H."/>
            <person name="Tritt A."/>
            <person name="Yoshinaga Y."/>
            <person name="Zwiers L.-H."/>
            <person name="Turgeon B."/>
            <person name="Goodwin S."/>
            <person name="Spatafora J."/>
            <person name="Crous P."/>
            <person name="Grigoriev I."/>
        </authorList>
    </citation>
    <scope>NUCLEOTIDE SEQUENCE</scope>
    <source>
        <strain evidence="6">Tuck. ex Michener</strain>
    </source>
</reference>
<keyword evidence="7" id="KW-1185">Reference proteome</keyword>
<feature type="domain" description="Xylanolytic transcriptional activator regulatory" evidence="5">
    <location>
        <begin position="35"/>
        <end position="191"/>
    </location>
</feature>
<dbReference type="GO" id="GO:0005634">
    <property type="term" value="C:nucleus"/>
    <property type="evidence" value="ECO:0007669"/>
    <property type="project" value="TreeGrafter"/>
</dbReference>
<dbReference type="GO" id="GO:0006351">
    <property type="term" value="P:DNA-templated transcription"/>
    <property type="evidence" value="ECO:0007669"/>
    <property type="project" value="InterPro"/>
</dbReference>
<dbReference type="PANTHER" id="PTHR47424">
    <property type="entry name" value="REGULATORY PROTEIN GAL4"/>
    <property type="match status" value="1"/>
</dbReference>
<evidence type="ECO:0000256" key="2">
    <source>
        <dbReference type="ARBA" id="ARBA00023125"/>
    </source>
</evidence>
<dbReference type="InterPro" id="IPR051127">
    <property type="entry name" value="Fungal_SecMet_Regulators"/>
</dbReference>
<dbReference type="GO" id="GO:0000435">
    <property type="term" value="P:positive regulation of transcription from RNA polymerase II promoter by galactose"/>
    <property type="evidence" value="ECO:0007669"/>
    <property type="project" value="TreeGrafter"/>
</dbReference>
<evidence type="ECO:0000256" key="3">
    <source>
        <dbReference type="ARBA" id="ARBA00023163"/>
    </source>
</evidence>
<organism evidence="6 7">
    <name type="scientific">Viridothelium virens</name>
    <name type="common">Speckled blister lichen</name>
    <name type="synonym">Trypethelium virens</name>
    <dbReference type="NCBI Taxonomy" id="1048519"/>
    <lineage>
        <taxon>Eukaryota</taxon>
        <taxon>Fungi</taxon>
        <taxon>Dikarya</taxon>
        <taxon>Ascomycota</taxon>
        <taxon>Pezizomycotina</taxon>
        <taxon>Dothideomycetes</taxon>
        <taxon>Dothideomycetes incertae sedis</taxon>
        <taxon>Trypetheliales</taxon>
        <taxon>Trypetheliaceae</taxon>
        <taxon>Viridothelium</taxon>
    </lineage>
</organism>
<dbReference type="GO" id="GO:0000981">
    <property type="term" value="F:DNA-binding transcription factor activity, RNA polymerase II-specific"/>
    <property type="evidence" value="ECO:0007669"/>
    <property type="project" value="TreeGrafter"/>
</dbReference>
<proteinExistence type="predicted"/>
<evidence type="ECO:0000256" key="1">
    <source>
        <dbReference type="ARBA" id="ARBA00023015"/>
    </source>
</evidence>
<evidence type="ECO:0000256" key="4">
    <source>
        <dbReference type="ARBA" id="ARBA00023242"/>
    </source>
</evidence>
<evidence type="ECO:0000313" key="7">
    <source>
        <dbReference type="Proteomes" id="UP000800092"/>
    </source>
</evidence>
<dbReference type="PANTHER" id="PTHR47424:SF3">
    <property type="entry name" value="REGULATORY PROTEIN GAL4"/>
    <property type="match status" value="1"/>
</dbReference>
<dbReference type="GO" id="GO:0000978">
    <property type="term" value="F:RNA polymerase II cis-regulatory region sequence-specific DNA binding"/>
    <property type="evidence" value="ECO:0007669"/>
    <property type="project" value="TreeGrafter"/>
</dbReference>
<evidence type="ECO:0000259" key="5">
    <source>
        <dbReference type="Pfam" id="PF04082"/>
    </source>
</evidence>
<protein>
    <recommendedName>
        <fullName evidence="5">Xylanolytic transcriptional activator regulatory domain-containing protein</fullName>
    </recommendedName>
</protein>
<accession>A0A6A6GU90</accession>
<gene>
    <name evidence="6" type="ORF">EV356DRAFT_496419</name>
</gene>
<keyword evidence="2" id="KW-0238">DNA-binding</keyword>
<dbReference type="CDD" id="cd12148">
    <property type="entry name" value="fungal_TF_MHR"/>
    <property type="match status" value="1"/>
</dbReference>
<keyword evidence="3" id="KW-0804">Transcription</keyword>
<dbReference type="InterPro" id="IPR007219">
    <property type="entry name" value="XnlR_reg_dom"/>
</dbReference>
<dbReference type="EMBL" id="ML991872">
    <property type="protein sequence ID" value="KAF2229189.1"/>
    <property type="molecule type" value="Genomic_DNA"/>
</dbReference>
<keyword evidence="1" id="KW-0805">Transcription regulation</keyword>
<keyword evidence="4" id="KW-0539">Nucleus</keyword>
<dbReference type="Pfam" id="PF04082">
    <property type="entry name" value="Fungal_trans"/>
    <property type="match status" value="1"/>
</dbReference>
<dbReference type="Proteomes" id="UP000800092">
    <property type="component" value="Unassembled WGS sequence"/>
</dbReference>
<dbReference type="AlphaFoldDB" id="A0A6A6GU90"/>
<name>A0A6A6GU90_VIRVR</name>
<evidence type="ECO:0000313" key="6">
    <source>
        <dbReference type="EMBL" id="KAF2229189.1"/>
    </source>
</evidence>
<dbReference type="GO" id="GO:0008270">
    <property type="term" value="F:zinc ion binding"/>
    <property type="evidence" value="ECO:0007669"/>
    <property type="project" value="InterPro"/>
</dbReference>
<sequence>MVDAPLFGTLSRRQNADGRVDNVLPPRNHADHLVNRYWRYIDPLEHILDQERFSCSYQTLFAGGELDCNEDIFISILNAIFALSTQLEESVLSEQRDQASNTFFQRAWTLLRPETILWEPGSLEIVQCLLLMSHYLQCTKNLHQTWMAVGSAVRIAQSLDLHMPDKFSSSSLNIDSSLRRHVWQRCVFRDR</sequence>
<dbReference type="OrthoDB" id="424974at2759"/>